<dbReference type="EMBL" id="JABANM010024577">
    <property type="protein sequence ID" value="KAF4716008.1"/>
    <property type="molecule type" value="Genomic_DNA"/>
</dbReference>
<dbReference type="AlphaFoldDB" id="A0A7J6R5T2"/>
<comment type="caution">
    <text evidence="2">The sequence shown here is derived from an EMBL/GenBank/DDBJ whole genome shotgun (WGS) entry which is preliminary data.</text>
</comment>
<evidence type="ECO:0000313" key="3">
    <source>
        <dbReference type="Proteomes" id="UP000574390"/>
    </source>
</evidence>
<feature type="region of interest" description="Disordered" evidence="1">
    <location>
        <begin position="170"/>
        <end position="192"/>
    </location>
</feature>
<name>A0A7J6R5T2_PEROL</name>
<proteinExistence type="predicted"/>
<evidence type="ECO:0000313" key="2">
    <source>
        <dbReference type="EMBL" id="KAF4716008.1"/>
    </source>
</evidence>
<accession>A0A7J6R5T2</accession>
<sequence length="192" mass="21458">MSSPLSYSELVKDSLLGGSGMENGLQSTAIYWEAWSTSFSGLFGGLYGSKWSWKVLDDEIRQRFGIDGADTKKHDAFVFAPGDRQYVRKYAGDADIYDIVPTKKSTIVDVVSMDPDSPHNGLELRQDEGDPSSPRGTMADALLEREKEFKPFVRYYDTAKYEALTTITVSTQTEGPEEAEVDDRWFKGLPQS</sequence>
<reference evidence="2 3" key="1">
    <citation type="submission" date="2020-04" db="EMBL/GenBank/DDBJ databases">
        <title>Perkinsus olseni comparative genomics.</title>
        <authorList>
            <person name="Bogema D.R."/>
        </authorList>
    </citation>
    <scope>NUCLEOTIDE SEQUENCE [LARGE SCALE GENOMIC DNA]</scope>
    <source>
        <strain evidence="2">ATCC PRA-205</strain>
    </source>
</reference>
<gene>
    <name evidence="2" type="ORF">FOZ62_030665</name>
</gene>
<feature type="region of interest" description="Disordered" evidence="1">
    <location>
        <begin position="115"/>
        <end position="137"/>
    </location>
</feature>
<protein>
    <submittedName>
        <fullName evidence="2">Uncharacterized protein</fullName>
    </submittedName>
</protein>
<organism evidence="2 3">
    <name type="scientific">Perkinsus olseni</name>
    <name type="common">Perkinsus atlanticus</name>
    <dbReference type="NCBI Taxonomy" id="32597"/>
    <lineage>
        <taxon>Eukaryota</taxon>
        <taxon>Sar</taxon>
        <taxon>Alveolata</taxon>
        <taxon>Perkinsozoa</taxon>
        <taxon>Perkinsea</taxon>
        <taxon>Perkinsida</taxon>
        <taxon>Perkinsidae</taxon>
        <taxon>Perkinsus</taxon>
    </lineage>
</organism>
<feature type="non-terminal residue" evidence="2">
    <location>
        <position position="192"/>
    </location>
</feature>
<evidence type="ECO:0000256" key="1">
    <source>
        <dbReference type="SAM" id="MobiDB-lite"/>
    </source>
</evidence>
<dbReference type="Proteomes" id="UP000574390">
    <property type="component" value="Unassembled WGS sequence"/>
</dbReference>